<dbReference type="OrthoDB" id="166547at2"/>
<keyword evidence="1" id="KW-0472">Membrane</keyword>
<keyword evidence="1" id="KW-0812">Transmembrane</keyword>
<keyword evidence="1" id="KW-1133">Transmembrane helix</keyword>
<accession>A0A1M4W7I7</accession>
<organism evidence="2 3">
    <name type="scientific">Litoreibacter ascidiaceicola</name>
    <dbReference type="NCBI Taxonomy" id="1486859"/>
    <lineage>
        <taxon>Bacteria</taxon>
        <taxon>Pseudomonadati</taxon>
        <taxon>Pseudomonadota</taxon>
        <taxon>Alphaproteobacteria</taxon>
        <taxon>Rhodobacterales</taxon>
        <taxon>Roseobacteraceae</taxon>
        <taxon>Litoreibacter</taxon>
    </lineage>
</organism>
<dbReference type="STRING" id="1486859.SAMN05444273_102529"/>
<dbReference type="EMBL" id="FQUV01000002">
    <property type="protein sequence ID" value="SHE77228.1"/>
    <property type="molecule type" value="Genomic_DNA"/>
</dbReference>
<dbReference type="Proteomes" id="UP000184144">
    <property type="component" value="Unassembled WGS sequence"/>
</dbReference>
<dbReference type="Pfam" id="PF09945">
    <property type="entry name" value="DUF2177"/>
    <property type="match status" value="1"/>
</dbReference>
<dbReference type="InterPro" id="IPR018687">
    <property type="entry name" value="DUF2177_membr"/>
</dbReference>
<evidence type="ECO:0000256" key="1">
    <source>
        <dbReference type="SAM" id="Phobius"/>
    </source>
</evidence>
<dbReference type="AlphaFoldDB" id="A0A1M4W7I7"/>
<keyword evidence="3" id="KW-1185">Reference proteome</keyword>
<feature type="transmembrane region" description="Helical" evidence="1">
    <location>
        <begin position="113"/>
        <end position="134"/>
    </location>
</feature>
<feature type="transmembrane region" description="Helical" evidence="1">
    <location>
        <begin position="75"/>
        <end position="93"/>
    </location>
</feature>
<name>A0A1M4W7I7_9RHOB</name>
<reference evidence="3" key="1">
    <citation type="submission" date="2016-11" db="EMBL/GenBank/DDBJ databases">
        <authorList>
            <person name="Varghese N."/>
            <person name="Submissions S."/>
        </authorList>
    </citation>
    <scope>NUCLEOTIDE SEQUENCE [LARGE SCALE GENOMIC DNA]</scope>
    <source>
        <strain evidence="3">DSM 100566</strain>
    </source>
</reference>
<evidence type="ECO:0000313" key="3">
    <source>
        <dbReference type="Proteomes" id="UP000184144"/>
    </source>
</evidence>
<feature type="transmembrane region" description="Helical" evidence="1">
    <location>
        <begin position="48"/>
        <end position="68"/>
    </location>
</feature>
<gene>
    <name evidence="2" type="ORF">SAMN05444273_102529</name>
</gene>
<dbReference type="RefSeq" id="WP_073141533.1">
    <property type="nucleotide sequence ID" value="NZ_FQUV01000002.1"/>
</dbReference>
<feature type="transmembrane region" description="Helical" evidence="1">
    <location>
        <begin position="7"/>
        <end position="28"/>
    </location>
</feature>
<sequence length="135" mass="14993">MASTYLILYAATFGLFLILDYIGLSYLIKPVFERYIPDLLLDQPRYGPALLFYAFYIVALLWFVSIPALSEDKSLLWVFGTAALLGAFGYGTYEFTSLAVMKGWTWTMVATDLTWGTLLTATSATLGVMITRAVG</sequence>
<protein>
    <submittedName>
        <fullName evidence="2">Uncharacterized membrane protein</fullName>
    </submittedName>
</protein>
<proteinExistence type="predicted"/>
<evidence type="ECO:0000313" key="2">
    <source>
        <dbReference type="EMBL" id="SHE77228.1"/>
    </source>
</evidence>